<dbReference type="SUPFAM" id="SSF64484">
    <property type="entry name" value="beta and beta-prime subunits of DNA dependent RNA-polymerase"/>
    <property type="match status" value="1"/>
</dbReference>
<comment type="caution">
    <text evidence="1">The sequence shown here is derived from an EMBL/GenBank/DDBJ whole genome shotgun (WGS) entry which is preliminary data.</text>
</comment>
<keyword evidence="2" id="KW-1185">Reference proteome</keyword>
<dbReference type="AlphaFoldDB" id="A0A1A6HBW6"/>
<feature type="non-terminal residue" evidence="1">
    <location>
        <position position="68"/>
    </location>
</feature>
<gene>
    <name evidence="1" type="ORF">A6R68_17485</name>
</gene>
<dbReference type="EMBL" id="LZPO01035022">
    <property type="protein sequence ID" value="OBS76063.1"/>
    <property type="molecule type" value="Genomic_DNA"/>
</dbReference>
<evidence type="ECO:0000313" key="1">
    <source>
        <dbReference type="EMBL" id="OBS76063.1"/>
    </source>
</evidence>
<sequence length="68" mass="7674">MIASFICNPKGGIATFATGRLRKVVEKTPDIEANETSIISEILYMVFNKGMSIDRRHLMLLSDLMAWK</sequence>
<organism evidence="1 2">
    <name type="scientific">Neotoma lepida</name>
    <name type="common">Desert woodrat</name>
    <dbReference type="NCBI Taxonomy" id="56216"/>
    <lineage>
        <taxon>Eukaryota</taxon>
        <taxon>Metazoa</taxon>
        <taxon>Chordata</taxon>
        <taxon>Craniata</taxon>
        <taxon>Vertebrata</taxon>
        <taxon>Euteleostomi</taxon>
        <taxon>Mammalia</taxon>
        <taxon>Eutheria</taxon>
        <taxon>Euarchontoglires</taxon>
        <taxon>Glires</taxon>
        <taxon>Rodentia</taxon>
        <taxon>Myomorpha</taxon>
        <taxon>Muroidea</taxon>
        <taxon>Cricetidae</taxon>
        <taxon>Neotominae</taxon>
        <taxon>Neotoma</taxon>
    </lineage>
</organism>
<evidence type="ECO:0000313" key="2">
    <source>
        <dbReference type="Proteomes" id="UP000092124"/>
    </source>
</evidence>
<name>A0A1A6HBW6_NEOLE</name>
<proteinExistence type="predicted"/>
<evidence type="ECO:0008006" key="3">
    <source>
        <dbReference type="Google" id="ProtNLM"/>
    </source>
</evidence>
<protein>
    <recommendedName>
        <fullName evidence="3">DNA-directed RNA polymerase</fullName>
    </recommendedName>
</protein>
<accession>A0A1A6HBW6</accession>
<dbReference type="STRING" id="56216.A0A1A6HBW6"/>
<reference evidence="1 2" key="1">
    <citation type="submission" date="2016-06" db="EMBL/GenBank/DDBJ databases">
        <title>The Draft Genome Sequence and Annotation of the Desert Woodrat Neotoma lepida.</title>
        <authorList>
            <person name="Campbell M."/>
            <person name="Oakeson K.F."/>
            <person name="Yandell M."/>
            <person name="Halpert J.R."/>
            <person name="Dearing D."/>
        </authorList>
    </citation>
    <scope>NUCLEOTIDE SEQUENCE [LARGE SCALE GENOMIC DNA]</scope>
    <source>
        <strain evidence="1">417</strain>
        <tissue evidence="1">Liver</tissue>
    </source>
</reference>
<dbReference type="Proteomes" id="UP000092124">
    <property type="component" value="Unassembled WGS sequence"/>
</dbReference>
<dbReference type="OrthoDB" id="270392at2759"/>